<dbReference type="InterPro" id="IPR036388">
    <property type="entry name" value="WH-like_DNA-bd_sf"/>
</dbReference>
<dbReference type="SMART" id="SM00065">
    <property type="entry name" value="GAF"/>
    <property type="match status" value="1"/>
</dbReference>
<evidence type="ECO:0000313" key="6">
    <source>
        <dbReference type="EMBL" id="TCO24423.1"/>
    </source>
</evidence>
<evidence type="ECO:0000256" key="4">
    <source>
        <dbReference type="ARBA" id="ARBA00023163"/>
    </source>
</evidence>
<dbReference type="SUPFAM" id="SSF52172">
    <property type="entry name" value="CheY-like"/>
    <property type="match status" value="1"/>
</dbReference>
<accession>A0ABY2BM03</accession>
<organism evidence="6 7">
    <name type="scientific">Kribbella orskensis</name>
    <dbReference type="NCBI Taxonomy" id="2512216"/>
    <lineage>
        <taxon>Bacteria</taxon>
        <taxon>Bacillati</taxon>
        <taxon>Actinomycetota</taxon>
        <taxon>Actinomycetes</taxon>
        <taxon>Propionibacteriales</taxon>
        <taxon>Kribbellaceae</taxon>
        <taxon>Kribbella</taxon>
    </lineage>
</organism>
<dbReference type="Pfam" id="PF13185">
    <property type="entry name" value="GAF_2"/>
    <property type="match status" value="1"/>
</dbReference>
<dbReference type="PROSITE" id="PS50921">
    <property type="entry name" value="ANTAR"/>
    <property type="match status" value="1"/>
</dbReference>
<keyword evidence="2" id="KW-0418">Kinase</keyword>
<dbReference type="Gene3D" id="3.30.450.40">
    <property type="match status" value="1"/>
</dbReference>
<keyword evidence="3" id="KW-0805">Transcription regulation</keyword>
<evidence type="ECO:0000256" key="2">
    <source>
        <dbReference type="ARBA" id="ARBA00022777"/>
    </source>
</evidence>
<feature type="domain" description="ANTAR" evidence="5">
    <location>
        <begin position="162"/>
        <end position="223"/>
    </location>
</feature>
<dbReference type="InterPro" id="IPR012074">
    <property type="entry name" value="GAF_ANTAR"/>
</dbReference>
<dbReference type="EMBL" id="SLWM01000005">
    <property type="protein sequence ID" value="TCO24423.1"/>
    <property type="molecule type" value="Genomic_DNA"/>
</dbReference>
<dbReference type="InterPro" id="IPR005561">
    <property type="entry name" value="ANTAR"/>
</dbReference>
<dbReference type="Proteomes" id="UP000295818">
    <property type="component" value="Unassembled WGS sequence"/>
</dbReference>
<evidence type="ECO:0000256" key="3">
    <source>
        <dbReference type="ARBA" id="ARBA00023015"/>
    </source>
</evidence>
<protein>
    <submittedName>
        <fullName evidence="6">GAF domain-containing protein</fullName>
    </submittedName>
</protein>
<dbReference type="Pfam" id="PF03861">
    <property type="entry name" value="ANTAR"/>
    <property type="match status" value="1"/>
</dbReference>
<proteinExistence type="predicted"/>
<name>A0ABY2BM03_9ACTN</name>
<dbReference type="PIRSF" id="PIRSF036625">
    <property type="entry name" value="GAF_ANTAR"/>
    <property type="match status" value="1"/>
</dbReference>
<comment type="caution">
    <text evidence="6">The sequence shown here is derived from an EMBL/GenBank/DDBJ whole genome shotgun (WGS) entry which is preliminary data.</text>
</comment>
<dbReference type="SMART" id="SM01012">
    <property type="entry name" value="ANTAR"/>
    <property type="match status" value="1"/>
</dbReference>
<keyword evidence="7" id="KW-1185">Reference proteome</keyword>
<dbReference type="Gene3D" id="1.10.10.10">
    <property type="entry name" value="Winged helix-like DNA-binding domain superfamily/Winged helix DNA-binding domain"/>
    <property type="match status" value="1"/>
</dbReference>
<dbReference type="InterPro" id="IPR029016">
    <property type="entry name" value="GAF-like_dom_sf"/>
</dbReference>
<evidence type="ECO:0000259" key="5">
    <source>
        <dbReference type="PROSITE" id="PS50921"/>
    </source>
</evidence>
<gene>
    <name evidence="6" type="ORF">EV644_105457</name>
</gene>
<reference evidence="6 7" key="1">
    <citation type="journal article" date="2015" name="Stand. Genomic Sci.">
        <title>Genomic Encyclopedia of Bacterial and Archaeal Type Strains, Phase III: the genomes of soil and plant-associated and newly described type strains.</title>
        <authorList>
            <person name="Whitman W.B."/>
            <person name="Woyke T."/>
            <person name="Klenk H.P."/>
            <person name="Zhou Y."/>
            <person name="Lilburn T.G."/>
            <person name="Beck B.J."/>
            <person name="De Vos P."/>
            <person name="Vandamme P."/>
            <person name="Eisen J.A."/>
            <person name="Garrity G."/>
            <person name="Hugenholtz P."/>
            <person name="Kyrpides N.C."/>
        </authorList>
    </citation>
    <scope>NUCLEOTIDE SEQUENCE [LARGE SCALE GENOMIC DNA]</scope>
    <source>
        <strain evidence="6 7">VKM Ac-2538</strain>
    </source>
</reference>
<dbReference type="InterPro" id="IPR011006">
    <property type="entry name" value="CheY-like_superfamily"/>
</dbReference>
<keyword evidence="4" id="KW-0804">Transcription</keyword>
<dbReference type="InterPro" id="IPR003018">
    <property type="entry name" value="GAF"/>
</dbReference>
<dbReference type="SUPFAM" id="SSF55781">
    <property type="entry name" value="GAF domain-like"/>
    <property type="match status" value="1"/>
</dbReference>
<sequence>MDVRDDGADVADVFARLAVELHEETGLNETVEAVVQFALQAVSCTHAGVALAQRGRHFETIAVTDPLVEQSDQLQLDCGEGPSLAVLANRDTVLIADTESDDRWPVWGPKVAALGLRSVLTVRLHTSGSTLGVLQLFNTEPYAFEADDDAVAHILARHASVALSNARQEASLWHAIDARKLIGQAQGILMERFGIDGDQAFAVLRRYSQDNNIKLRDVAQRLIDTRKLPS</sequence>
<keyword evidence="1" id="KW-0808">Transferase</keyword>
<evidence type="ECO:0000256" key="1">
    <source>
        <dbReference type="ARBA" id="ARBA00022679"/>
    </source>
</evidence>
<dbReference type="RefSeq" id="WP_132189332.1">
    <property type="nucleotide sequence ID" value="NZ_SLWM01000005.1"/>
</dbReference>
<evidence type="ECO:0000313" key="7">
    <source>
        <dbReference type="Proteomes" id="UP000295818"/>
    </source>
</evidence>